<keyword evidence="3" id="KW-1185">Reference proteome</keyword>
<accession>A0AAV2HRL0</accession>
<dbReference type="EMBL" id="CAXITT010000220">
    <property type="protein sequence ID" value="CAL1536065.1"/>
    <property type="molecule type" value="Genomic_DNA"/>
</dbReference>
<evidence type="ECO:0000256" key="1">
    <source>
        <dbReference type="SAM" id="MobiDB-lite"/>
    </source>
</evidence>
<gene>
    <name evidence="2" type="ORF">GSLYS_00009978001</name>
</gene>
<dbReference type="AlphaFoldDB" id="A0AAV2HRL0"/>
<dbReference type="Proteomes" id="UP001497497">
    <property type="component" value="Unassembled WGS sequence"/>
</dbReference>
<feature type="compositionally biased region" description="Polar residues" evidence="1">
    <location>
        <begin position="74"/>
        <end position="87"/>
    </location>
</feature>
<feature type="region of interest" description="Disordered" evidence="1">
    <location>
        <begin position="49"/>
        <end position="115"/>
    </location>
</feature>
<evidence type="ECO:0000313" key="3">
    <source>
        <dbReference type="Proteomes" id="UP001497497"/>
    </source>
</evidence>
<proteinExistence type="predicted"/>
<organism evidence="2 3">
    <name type="scientific">Lymnaea stagnalis</name>
    <name type="common">Great pond snail</name>
    <name type="synonym">Helix stagnalis</name>
    <dbReference type="NCBI Taxonomy" id="6523"/>
    <lineage>
        <taxon>Eukaryota</taxon>
        <taxon>Metazoa</taxon>
        <taxon>Spiralia</taxon>
        <taxon>Lophotrochozoa</taxon>
        <taxon>Mollusca</taxon>
        <taxon>Gastropoda</taxon>
        <taxon>Heterobranchia</taxon>
        <taxon>Euthyneura</taxon>
        <taxon>Panpulmonata</taxon>
        <taxon>Hygrophila</taxon>
        <taxon>Lymnaeoidea</taxon>
        <taxon>Lymnaeidae</taxon>
        <taxon>Lymnaea</taxon>
    </lineage>
</organism>
<comment type="caution">
    <text evidence="2">The sequence shown here is derived from an EMBL/GenBank/DDBJ whole genome shotgun (WGS) entry which is preliminary data.</text>
</comment>
<reference evidence="2 3" key="1">
    <citation type="submission" date="2024-04" db="EMBL/GenBank/DDBJ databases">
        <authorList>
            <consortium name="Genoscope - CEA"/>
            <person name="William W."/>
        </authorList>
    </citation>
    <scope>NUCLEOTIDE SEQUENCE [LARGE SCALE GENOMIC DNA]</scope>
</reference>
<feature type="compositionally biased region" description="Basic and acidic residues" evidence="1">
    <location>
        <begin position="88"/>
        <end position="100"/>
    </location>
</feature>
<protein>
    <submittedName>
        <fullName evidence="2">Uncharacterized protein</fullName>
    </submittedName>
</protein>
<feature type="compositionally biased region" description="Basic and acidic residues" evidence="1">
    <location>
        <begin position="49"/>
        <end position="63"/>
    </location>
</feature>
<sequence length="115" mass="12664">MRVTVLTRESAVTTVHHQSEILGVDFMLQELQELEPLGLGKHLKQRAENLTRGDQLSPKKDSTQSETLAAVSPQEPTGSQSNTSDPNQQKDAEIPGERRPSLIKSNTTSRACLLM</sequence>
<name>A0AAV2HRL0_LYMST</name>
<evidence type="ECO:0000313" key="2">
    <source>
        <dbReference type="EMBL" id="CAL1536065.1"/>
    </source>
</evidence>
<feature type="compositionally biased region" description="Polar residues" evidence="1">
    <location>
        <begin position="103"/>
        <end position="115"/>
    </location>
</feature>